<protein>
    <submittedName>
        <fullName evidence="7">Peptidoglycan DL-endopeptidase CwlO</fullName>
    </submittedName>
</protein>
<feature type="domain" description="M23ase beta-sheet core" evidence="5">
    <location>
        <begin position="330"/>
        <end position="427"/>
    </location>
</feature>
<proteinExistence type="predicted"/>
<accession>A0A1E3L3D9</accession>
<dbReference type="SUPFAM" id="SSF51261">
    <property type="entry name" value="Duplicated hybrid motif"/>
    <property type="match status" value="1"/>
</dbReference>
<feature type="signal peptide" evidence="4">
    <location>
        <begin position="1"/>
        <end position="25"/>
    </location>
</feature>
<dbReference type="STRING" id="1886670.PTI45_03115"/>
<dbReference type="InterPro" id="IPR050570">
    <property type="entry name" value="Cell_wall_metabolism_enzyme"/>
</dbReference>
<keyword evidence="2" id="KW-0175">Coiled coil</keyword>
<dbReference type="Pfam" id="PF01551">
    <property type="entry name" value="Peptidase_M23"/>
    <property type="match status" value="1"/>
</dbReference>
<evidence type="ECO:0000313" key="8">
    <source>
        <dbReference type="Proteomes" id="UP000094578"/>
    </source>
</evidence>
<dbReference type="FunFam" id="2.70.70.10:FF:000006">
    <property type="entry name" value="M23 family peptidase"/>
    <property type="match status" value="1"/>
</dbReference>
<evidence type="ECO:0000259" key="5">
    <source>
        <dbReference type="Pfam" id="PF01551"/>
    </source>
</evidence>
<dbReference type="InterPro" id="IPR016047">
    <property type="entry name" value="M23ase_b-sheet_dom"/>
</dbReference>
<evidence type="ECO:0000259" key="6">
    <source>
        <dbReference type="Pfam" id="PF24568"/>
    </source>
</evidence>
<dbReference type="AlphaFoldDB" id="A0A1E3L3D9"/>
<evidence type="ECO:0000256" key="3">
    <source>
        <dbReference type="SAM" id="MobiDB-lite"/>
    </source>
</evidence>
<dbReference type="PANTHER" id="PTHR21666:SF289">
    <property type="entry name" value="L-ALA--D-GLU ENDOPEPTIDASE"/>
    <property type="match status" value="1"/>
</dbReference>
<evidence type="ECO:0000313" key="7">
    <source>
        <dbReference type="EMBL" id="ODP27480.1"/>
    </source>
</evidence>
<dbReference type="PANTHER" id="PTHR21666">
    <property type="entry name" value="PEPTIDASE-RELATED"/>
    <property type="match status" value="1"/>
</dbReference>
<dbReference type="Proteomes" id="UP000094578">
    <property type="component" value="Unassembled WGS sequence"/>
</dbReference>
<dbReference type="CDD" id="cd12797">
    <property type="entry name" value="M23_peptidase"/>
    <property type="match status" value="1"/>
</dbReference>
<dbReference type="RefSeq" id="WP_069328513.1">
    <property type="nucleotide sequence ID" value="NZ_MDER01000053.1"/>
</dbReference>
<feature type="compositionally biased region" description="Low complexity" evidence="3">
    <location>
        <begin position="271"/>
        <end position="282"/>
    </location>
</feature>
<dbReference type="EMBL" id="MDER01000053">
    <property type="protein sequence ID" value="ODP27480.1"/>
    <property type="molecule type" value="Genomic_DNA"/>
</dbReference>
<organism evidence="7 8">
    <name type="scientific">Paenibacillus nuruki</name>
    <dbReference type="NCBI Taxonomy" id="1886670"/>
    <lineage>
        <taxon>Bacteria</taxon>
        <taxon>Bacillati</taxon>
        <taxon>Bacillota</taxon>
        <taxon>Bacilli</taxon>
        <taxon>Bacillales</taxon>
        <taxon>Paenibacillaceae</taxon>
        <taxon>Paenibacillus</taxon>
    </lineage>
</organism>
<feature type="chain" id="PRO_5009131228" evidence="4">
    <location>
        <begin position="26"/>
        <end position="431"/>
    </location>
</feature>
<dbReference type="InterPro" id="IPR057309">
    <property type="entry name" value="PcsB_CC"/>
</dbReference>
<dbReference type="Pfam" id="PF24568">
    <property type="entry name" value="CC_PcsB"/>
    <property type="match status" value="1"/>
</dbReference>
<gene>
    <name evidence="7" type="ORF">PTI45_03115</name>
</gene>
<feature type="domain" description="Peptidoglycan hydrolase PcsB coiled-coil" evidence="6">
    <location>
        <begin position="107"/>
        <end position="175"/>
    </location>
</feature>
<feature type="coiled-coil region" evidence="2">
    <location>
        <begin position="29"/>
        <end position="59"/>
    </location>
</feature>
<keyword evidence="8" id="KW-1185">Reference proteome</keyword>
<evidence type="ECO:0000256" key="1">
    <source>
        <dbReference type="ARBA" id="ARBA00022729"/>
    </source>
</evidence>
<dbReference type="Gene3D" id="2.70.70.10">
    <property type="entry name" value="Glucose Permease (Domain IIA)"/>
    <property type="match status" value="1"/>
</dbReference>
<dbReference type="Gene3D" id="6.10.250.3150">
    <property type="match status" value="1"/>
</dbReference>
<evidence type="ECO:0000256" key="4">
    <source>
        <dbReference type="SAM" id="SignalP"/>
    </source>
</evidence>
<name>A0A1E3L3D9_9BACL</name>
<evidence type="ECO:0000256" key="2">
    <source>
        <dbReference type="SAM" id="Coils"/>
    </source>
</evidence>
<sequence>MKKVASVMAVILLAVSVIQPQHVHAAKSVSDIQSQLNAVEKKAQEAAQQKKKAAAQKKKSQVLKARTQKDLGKVLQAINEVSSQLARVSSDISQTESGLRQAKKDLAETKERIHAREGMIDTRVRMMYTDGLISYMDVLMASTNFSDFVERADSLRMIVDQDQDILAQHEKDKQFVIVTQKKLTASYAKAKSLYAEKAERKGELDAKESEKQVLISKYNTQIENADDITSEQEQALWDLADKRASLYQEKTALEAQERAAAAARAAAEAQARAEAAANNPPSSGGGGSYTPPSTGGYQGSGNGSMGLPVNGARISSPFGYRNHPIQGVYKMHTGVDFAAPQGTDIHAAQGGTVVVAQWQNGYGNTVIIDHGNGIKTLYGHIRDGGIAVSVGATVSQGQKIAEVGSTGNSTGPHCHFEVRVNNTPVDPMGYL</sequence>
<dbReference type="PATRIC" id="fig|1886670.3.peg.3164"/>
<feature type="region of interest" description="Disordered" evidence="3">
    <location>
        <begin position="271"/>
        <end position="304"/>
    </location>
</feature>
<comment type="caution">
    <text evidence="7">The sequence shown here is derived from an EMBL/GenBank/DDBJ whole genome shotgun (WGS) entry which is preliminary data.</text>
</comment>
<reference evidence="7 8" key="1">
    <citation type="submission" date="2016-08" db="EMBL/GenBank/DDBJ databases">
        <title>Genome sequencing of Paenibacillus sp. TI45-13ar, isolated from Korean traditional nuruk.</title>
        <authorList>
            <person name="Kim S.-J."/>
        </authorList>
    </citation>
    <scope>NUCLEOTIDE SEQUENCE [LARGE SCALE GENOMIC DNA]</scope>
    <source>
        <strain evidence="7 8">TI45-13ar</strain>
    </source>
</reference>
<keyword evidence="1 4" id="KW-0732">Signal</keyword>
<dbReference type="GO" id="GO:0004222">
    <property type="term" value="F:metalloendopeptidase activity"/>
    <property type="evidence" value="ECO:0007669"/>
    <property type="project" value="TreeGrafter"/>
</dbReference>
<dbReference type="InterPro" id="IPR011055">
    <property type="entry name" value="Dup_hybrid_motif"/>
</dbReference>